<feature type="coiled-coil region" evidence="6">
    <location>
        <begin position="405"/>
        <end position="447"/>
    </location>
</feature>
<feature type="domain" description="Response regulatory" evidence="9">
    <location>
        <begin position="697"/>
        <end position="814"/>
    </location>
</feature>
<dbReference type="InterPro" id="IPR036097">
    <property type="entry name" value="HisK_dim/P_sf"/>
</dbReference>
<dbReference type="CDD" id="cd00082">
    <property type="entry name" value="HisKA"/>
    <property type="match status" value="1"/>
</dbReference>
<dbReference type="PANTHER" id="PTHR45339:SF1">
    <property type="entry name" value="HYBRID SIGNAL TRANSDUCTION HISTIDINE KINASE J"/>
    <property type="match status" value="1"/>
</dbReference>
<keyword evidence="7" id="KW-0472">Membrane</keyword>
<evidence type="ECO:0000259" key="8">
    <source>
        <dbReference type="PROSITE" id="PS50109"/>
    </source>
</evidence>
<dbReference type="InterPro" id="IPR003594">
    <property type="entry name" value="HATPase_dom"/>
</dbReference>
<dbReference type="Pfam" id="PF00512">
    <property type="entry name" value="HisKA"/>
    <property type="match status" value="1"/>
</dbReference>
<dbReference type="InterPro" id="IPR011623">
    <property type="entry name" value="7TMR_DISM_rcpt_extracell_dom1"/>
</dbReference>
<feature type="transmembrane region" description="Helical" evidence="7">
    <location>
        <begin position="206"/>
        <end position="228"/>
    </location>
</feature>
<feature type="transmembrane region" description="Helical" evidence="7">
    <location>
        <begin position="307"/>
        <end position="324"/>
    </location>
</feature>
<dbReference type="Proteomes" id="UP000658258">
    <property type="component" value="Unassembled WGS sequence"/>
</dbReference>
<dbReference type="EMBL" id="BNAG01000004">
    <property type="protein sequence ID" value="GHE70464.1"/>
    <property type="molecule type" value="Genomic_DNA"/>
</dbReference>
<dbReference type="InterPro" id="IPR004358">
    <property type="entry name" value="Sig_transdc_His_kin-like_C"/>
</dbReference>
<keyword evidence="11" id="KW-1185">Reference proteome</keyword>
<evidence type="ECO:0000256" key="3">
    <source>
        <dbReference type="ARBA" id="ARBA00022553"/>
    </source>
</evidence>
<evidence type="ECO:0000256" key="4">
    <source>
        <dbReference type="ARBA" id="ARBA00023012"/>
    </source>
</evidence>
<dbReference type="EC" id="2.7.13.3" evidence="2"/>
<dbReference type="Gene3D" id="3.40.50.2300">
    <property type="match status" value="1"/>
</dbReference>
<keyword evidence="7" id="KW-1133">Transmembrane helix</keyword>
<evidence type="ECO:0000256" key="7">
    <source>
        <dbReference type="SAM" id="Phobius"/>
    </source>
</evidence>
<dbReference type="InterPro" id="IPR011622">
    <property type="entry name" value="7TMR_DISM_rcpt_extracell_dom2"/>
</dbReference>
<proteinExistence type="predicted"/>
<evidence type="ECO:0000313" key="11">
    <source>
        <dbReference type="Proteomes" id="UP000658258"/>
    </source>
</evidence>
<feature type="transmembrane region" description="Helical" evidence="7">
    <location>
        <begin position="331"/>
        <end position="351"/>
    </location>
</feature>
<feature type="domain" description="Histidine kinase" evidence="8">
    <location>
        <begin position="454"/>
        <end position="675"/>
    </location>
</feature>
<evidence type="ECO:0000313" key="10">
    <source>
        <dbReference type="EMBL" id="GHE70464.1"/>
    </source>
</evidence>
<protein>
    <recommendedName>
        <fullName evidence="2">histidine kinase</fullName>
        <ecNumber evidence="2">2.7.13.3</ecNumber>
    </recommendedName>
</protein>
<reference evidence="11" key="1">
    <citation type="journal article" date="2019" name="Int. J. Syst. Evol. Microbiol.">
        <title>The Global Catalogue of Microorganisms (GCM) 10K type strain sequencing project: providing services to taxonomists for standard genome sequencing and annotation.</title>
        <authorList>
            <consortium name="The Broad Institute Genomics Platform"/>
            <consortium name="The Broad Institute Genome Sequencing Center for Infectious Disease"/>
            <person name="Wu L."/>
            <person name="Ma J."/>
        </authorList>
    </citation>
    <scope>NUCLEOTIDE SEQUENCE [LARGE SCALE GENOMIC DNA]</scope>
    <source>
        <strain evidence="11">CGMCC 1.15111</strain>
    </source>
</reference>
<dbReference type="InterPro" id="IPR011006">
    <property type="entry name" value="CheY-like_superfamily"/>
</dbReference>
<name>A0ABQ3I7R2_9BACT</name>
<feature type="modified residue" description="4-aspartylphosphate" evidence="5">
    <location>
        <position position="746"/>
    </location>
</feature>
<dbReference type="CDD" id="cd06174">
    <property type="entry name" value="MFS"/>
    <property type="match status" value="1"/>
</dbReference>
<dbReference type="Pfam" id="PF02518">
    <property type="entry name" value="HATPase_c"/>
    <property type="match status" value="1"/>
</dbReference>
<dbReference type="RefSeq" id="WP_189630883.1">
    <property type="nucleotide sequence ID" value="NZ_BNAG01000004.1"/>
</dbReference>
<comment type="caution">
    <text evidence="10">The sequence shown here is derived from an EMBL/GenBank/DDBJ whole genome shotgun (WGS) entry which is preliminary data.</text>
</comment>
<feature type="transmembrane region" description="Helical" evidence="7">
    <location>
        <begin position="274"/>
        <end position="295"/>
    </location>
</feature>
<dbReference type="SUPFAM" id="SSF52172">
    <property type="entry name" value="CheY-like"/>
    <property type="match status" value="1"/>
</dbReference>
<dbReference type="PROSITE" id="PS50110">
    <property type="entry name" value="RESPONSE_REGULATORY"/>
    <property type="match status" value="1"/>
</dbReference>
<dbReference type="CDD" id="cd16922">
    <property type="entry name" value="HATPase_EvgS-ArcB-TorS-like"/>
    <property type="match status" value="1"/>
</dbReference>
<dbReference type="SUPFAM" id="SSF55874">
    <property type="entry name" value="ATPase domain of HSP90 chaperone/DNA topoisomerase II/histidine kinase"/>
    <property type="match status" value="1"/>
</dbReference>
<dbReference type="Pfam" id="PF07696">
    <property type="entry name" value="7TMR-DISMED2"/>
    <property type="match status" value="1"/>
</dbReference>
<feature type="transmembrane region" description="Helical" evidence="7">
    <location>
        <begin position="179"/>
        <end position="199"/>
    </location>
</feature>
<dbReference type="InterPro" id="IPR036890">
    <property type="entry name" value="HATPase_C_sf"/>
</dbReference>
<dbReference type="InterPro" id="IPR003661">
    <property type="entry name" value="HisK_dim/P_dom"/>
</dbReference>
<keyword evidence="3 5" id="KW-0597">Phosphoprotein</keyword>
<dbReference type="SMART" id="SM00387">
    <property type="entry name" value="HATPase_c"/>
    <property type="match status" value="1"/>
</dbReference>
<evidence type="ECO:0000256" key="5">
    <source>
        <dbReference type="PROSITE-ProRule" id="PRU00169"/>
    </source>
</evidence>
<keyword evidence="4" id="KW-0902">Two-component regulatory system</keyword>
<keyword evidence="6" id="KW-0175">Coiled coil</keyword>
<dbReference type="Gene3D" id="1.10.287.130">
    <property type="match status" value="1"/>
</dbReference>
<keyword evidence="7" id="KW-0812">Transmembrane</keyword>
<evidence type="ECO:0000259" key="9">
    <source>
        <dbReference type="PROSITE" id="PS50110"/>
    </source>
</evidence>
<evidence type="ECO:0000256" key="6">
    <source>
        <dbReference type="SAM" id="Coils"/>
    </source>
</evidence>
<dbReference type="CDD" id="cd17546">
    <property type="entry name" value="REC_hyHK_CKI1_RcsC-like"/>
    <property type="match status" value="1"/>
</dbReference>
<dbReference type="Gene3D" id="2.60.40.2380">
    <property type="match status" value="1"/>
</dbReference>
<dbReference type="Gene3D" id="3.30.565.10">
    <property type="entry name" value="Histidine kinase-like ATPase, C-terminal domain"/>
    <property type="match status" value="1"/>
</dbReference>
<comment type="catalytic activity">
    <reaction evidence="1">
        <text>ATP + protein L-histidine = ADP + protein N-phospho-L-histidine.</text>
        <dbReference type="EC" id="2.7.13.3"/>
    </reaction>
</comment>
<dbReference type="SMART" id="SM00388">
    <property type="entry name" value="HisKA"/>
    <property type="match status" value="1"/>
</dbReference>
<dbReference type="PROSITE" id="PS50109">
    <property type="entry name" value="HIS_KIN"/>
    <property type="match status" value="1"/>
</dbReference>
<feature type="transmembrane region" description="Helical" evidence="7">
    <location>
        <begin position="240"/>
        <end position="262"/>
    </location>
</feature>
<dbReference type="InterPro" id="IPR005467">
    <property type="entry name" value="His_kinase_dom"/>
</dbReference>
<dbReference type="SMART" id="SM00448">
    <property type="entry name" value="REC"/>
    <property type="match status" value="1"/>
</dbReference>
<dbReference type="PRINTS" id="PR00344">
    <property type="entry name" value="BCTRLSENSOR"/>
</dbReference>
<dbReference type="InterPro" id="IPR001789">
    <property type="entry name" value="Sig_transdc_resp-reg_receiver"/>
</dbReference>
<dbReference type="SUPFAM" id="SSF47384">
    <property type="entry name" value="Homodimeric domain of signal transducing histidine kinase"/>
    <property type="match status" value="1"/>
</dbReference>
<organism evidence="10 11">
    <name type="scientific">Roseivirga thermotolerans</name>
    <dbReference type="NCBI Taxonomy" id="1758176"/>
    <lineage>
        <taxon>Bacteria</taxon>
        <taxon>Pseudomonadati</taxon>
        <taxon>Bacteroidota</taxon>
        <taxon>Cytophagia</taxon>
        <taxon>Cytophagales</taxon>
        <taxon>Roseivirgaceae</taxon>
        <taxon>Roseivirga</taxon>
    </lineage>
</organism>
<dbReference type="PANTHER" id="PTHR45339">
    <property type="entry name" value="HYBRID SIGNAL TRANSDUCTION HISTIDINE KINASE J"/>
    <property type="match status" value="1"/>
</dbReference>
<evidence type="ECO:0000256" key="2">
    <source>
        <dbReference type="ARBA" id="ARBA00012438"/>
    </source>
</evidence>
<dbReference type="Pfam" id="PF07695">
    <property type="entry name" value="7TMR-DISM_7TM"/>
    <property type="match status" value="1"/>
</dbReference>
<evidence type="ECO:0000256" key="1">
    <source>
        <dbReference type="ARBA" id="ARBA00000085"/>
    </source>
</evidence>
<gene>
    <name evidence="10" type="ORF">GCM10011340_27700</name>
</gene>
<accession>A0ABQ3I7R2</accession>
<sequence length="818" mass="93894">MLLWGASTPLIGEPAFFNNLHIFNEHKSQTLDPQRILVYTDETNSLDIDDIRNMAPEDFLESSFITRFNKEGTYWLYYQVQNRSNERLSHLLRGGSNPFETYYILIDSVMTEQRTGYKFAAKSRSIPQGYTTKVLLDIPPQKTAHVYVKVQSADNMPIDLRASLEPYLEWTRKKESINLFEGMFSGLLLVIMLISCFLFGYTKQNVFIYFAFYALLNFIYFLQVYGIIEIWFHPETPDPLPILWVLPILSAAAYFMFAKEFLELRKTHPQWNNTLIWVSRTASLAFILVCVYFWITRDIHNSVEIMIYAMIVLAVFGIVFLIAINRKSTLIIRYFTLGTFLMLLGVLISAISRATGISNDVPVYVQAGLIVELIAFSLGISHKLKRDYENHEITQRSLILQLKNNERLQLNINQELTELVAARTQVIKKQNKALEIAREEAERATKAKSEFLSVMSHEIRTPLNAIISLSHIMEMDNEDAEMQEYIDALKFSAEGLHSLINDVLDYNKIEANKLVLESIEFSIIDLLRNIRDSFKYKARSQGIDLLVEIGEHMPDRVIGDPTRLTQIFNNLIGNAIKFTHEGHVHIKASLEGLKDDVATVNFEVNDTGIGIPKDKLKTIFEEYEQAGNETTRQYGGTGLGLSITQKLLRLMQSEIRIESAEEEGTQLSFSVSFKINQAFDMVNLQDQTRDKDLKQKKVLVVDDNDMNRLVLKRLLVNWNAQFEEASDGQIAVEKCKQNEYDLVLMDIEMKPLSGFAAAELIRKIEIKNSATPLIAMSGYLTSEFEEEFSNSPFLTLVQKPFEPNELYRKILKHIVNKS</sequence>
<dbReference type="Pfam" id="PF00072">
    <property type="entry name" value="Response_reg"/>
    <property type="match status" value="1"/>
</dbReference>